<dbReference type="EMBL" id="CP011859">
    <property type="protein sequence ID" value="AQY22641.1"/>
    <property type="molecule type" value="Genomic_DNA"/>
</dbReference>
<keyword evidence="1" id="KW-1133">Transmembrane helix</keyword>
<dbReference type="Proteomes" id="UP000189883">
    <property type="component" value="Chromosome"/>
</dbReference>
<proteinExistence type="predicted"/>
<gene>
    <name evidence="2" type="ORF">AB406_1697</name>
</gene>
<sequence>MPKTEIMKKTNLHIKNILYNNIFYHLFLFKIILLSQFIFNTFET</sequence>
<evidence type="ECO:0000313" key="3">
    <source>
        <dbReference type="Proteomes" id="UP000189883"/>
    </source>
</evidence>
<name>A0A1S7DUA3_RIEAN</name>
<protein>
    <submittedName>
        <fullName evidence="2">Uncharacterized protein</fullName>
    </submittedName>
</protein>
<reference evidence="2 3" key="1">
    <citation type="submission" date="2015-06" db="EMBL/GenBank/DDBJ databases">
        <title>R. anatipestifer strain HXb2 is the most virulent strain so far, and the genome sequence would help us uncover the pathogenesis.</title>
        <authorList>
            <person name="Hu Q."/>
            <person name="Qi J."/>
            <person name="Bo H."/>
            <person name="Liu G."/>
            <person name="Tao M."/>
            <person name="Ding Y."/>
            <person name="Xue Y."/>
        </authorList>
    </citation>
    <scope>NUCLEOTIDE SEQUENCE [LARGE SCALE GENOMIC DNA]</scope>
    <source>
        <strain evidence="2 3">HXb2</strain>
    </source>
</reference>
<organism evidence="2 3">
    <name type="scientific">Riemerella anatipestifer</name>
    <name type="common">Moraxella anatipestifer</name>
    <dbReference type="NCBI Taxonomy" id="34085"/>
    <lineage>
        <taxon>Bacteria</taxon>
        <taxon>Pseudomonadati</taxon>
        <taxon>Bacteroidota</taxon>
        <taxon>Flavobacteriia</taxon>
        <taxon>Flavobacteriales</taxon>
        <taxon>Weeksellaceae</taxon>
        <taxon>Riemerella</taxon>
    </lineage>
</organism>
<keyword evidence="1" id="KW-0812">Transmembrane</keyword>
<feature type="transmembrane region" description="Helical" evidence="1">
    <location>
        <begin position="21"/>
        <end position="39"/>
    </location>
</feature>
<dbReference type="AlphaFoldDB" id="A0A1S7DUA3"/>
<evidence type="ECO:0000256" key="1">
    <source>
        <dbReference type="SAM" id="Phobius"/>
    </source>
</evidence>
<evidence type="ECO:0000313" key="2">
    <source>
        <dbReference type="EMBL" id="AQY22641.1"/>
    </source>
</evidence>
<accession>A0A1S7DUA3</accession>
<keyword evidence="1" id="KW-0472">Membrane</keyword>